<comment type="caution">
    <text evidence="14">The sequence shown here is derived from an EMBL/GenBank/DDBJ whole genome shotgun (WGS) entry which is preliminary data.</text>
</comment>
<dbReference type="PROSITE" id="PS50885">
    <property type="entry name" value="HAMP"/>
    <property type="match status" value="1"/>
</dbReference>
<evidence type="ECO:0000256" key="1">
    <source>
        <dbReference type="ARBA" id="ARBA00000085"/>
    </source>
</evidence>
<evidence type="ECO:0000256" key="3">
    <source>
        <dbReference type="ARBA" id="ARBA00012438"/>
    </source>
</evidence>
<dbReference type="CDD" id="cd18161">
    <property type="entry name" value="REC_hyHK_blue-like"/>
    <property type="match status" value="1"/>
</dbReference>
<dbReference type="RefSeq" id="WP_054020474.1">
    <property type="nucleotide sequence ID" value="NZ_BBYR01000036.1"/>
</dbReference>
<dbReference type="Gene3D" id="3.30.450.20">
    <property type="entry name" value="PAS domain"/>
    <property type="match status" value="1"/>
</dbReference>
<dbReference type="CDD" id="cd00082">
    <property type="entry name" value="HisKA"/>
    <property type="match status" value="1"/>
</dbReference>
<accession>A0A0K8P1I3</accession>
<dbReference type="PRINTS" id="PR00344">
    <property type="entry name" value="BCTRLSENSOR"/>
</dbReference>
<dbReference type="SMART" id="SM00448">
    <property type="entry name" value="REC"/>
    <property type="match status" value="1"/>
</dbReference>
<evidence type="ECO:0000256" key="10">
    <source>
        <dbReference type="SAM" id="Phobius"/>
    </source>
</evidence>
<evidence type="ECO:0000259" key="11">
    <source>
        <dbReference type="PROSITE" id="PS50109"/>
    </source>
</evidence>
<dbReference type="GO" id="GO:0000155">
    <property type="term" value="F:phosphorelay sensor kinase activity"/>
    <property type="evidence" value="ECO:0007669"/>
    <property type="project" value="InterPro"/>
</dbReference>
<dbReference type="PROSITE" id="PS50110">
    <property type="entry name" value="RESPONSE_REGULATORY"/>
    <property type="match status" value="1"/>
</dbReference>
<dbReference type="Proteomes" id="UP000037660">
    <property type="component" value="Unassembled WGS sequence"/>
</dbReference>
<dbReference type="AlphaFoldDB" id="A0A0K8P1I3"/>
<dbReference type="SUPFAM" id="SSF47384">
    <property type="entry name" value="Homodimeric domain of signal transducing histidine kinase"/>
    <property type="match status" value="1"/>
</dbReference>
<evidence type="ECO:0000256" key="2">
    <source>
        <dbReference type="ARBA" id="ARBA00004370"/>
    </source>
</evidence>
<keyword evidence="10" id="KW-0812">Transmembrane</keyword>
<name>A0A0K8P1I3_PISS1</name>
<reference evidence="15" key="1">
    <citation type="submission" date="2015-07" db="EMBL/GenBank/DDBJ databases">
        <title>Discovery of a poly(ethylene terephthalate assimilation.</title>
        <authorList>
            <person name="Yoshida S."/>
            <person name="Hiraga K."/>
            <person name="Takehana T."/>
            <person name="Taniguchi I."/>
            <person name="Yamaji H."/>
            <person name="Maeda Y."/>
            <person name="Toyohara K."/>
            <person name="Miyamoto K."/>
            <person name="Kimura Y."/>
            <person name="Oda K."/>
        </authorList>
    </citation>
    <scope>NUCLEOTIDE SEQUENCE [LARGE SCALE GENOMIC DNA]</scope>
    <source>
        <strain evidence="15">NBRC 110686 / TISTR 2288 / 201-F6</strain>
    </source>
</reference>
<dbReference type="SMART" id="SM00388">
    <property type="entry name" value="HisKA"/>
    <property type="match status" value="1"/>
</dbReference>
<dbReference type="Pfam" id="PF02518">
    <property type="entry name" value="HATPase_c"/>
    <property type="match status" value="1"/>
</dbReference>
<dbReference type="InterPro" id="IPR003594">
    <property type="entry name" value="HATPase_dom"/>
</dbReference>
<dbReference type="InterPro" id="IPR001789">
    <property type="entry name" value="Sig_transdc_resp-reg_receiver"/>
</dbReference>
<feature type="compositionally biased region" description="Low complexity" evidence="9">
    <location>
        <begin position="597"/>
        <end position="625"/>
    </location>
</feature>
<evidence type="ECO:0000256" key="6">
    <source>
        <dbReference type="ARBA" id="ARBA00022777"/>
    </source>
</evidence>
<dbReference type="EC" id="2.7.13.3" evidence="3"/>
<dbReference type="InterPro" id="IPR004358">
    <property type="entry name" value="Sig_transdc_His_kin-like_C"/>
</dbReference>
<evidence type="ECO:0000313" key="14">
    <source>
        <dbReference type="EMBL" id="GAP36483.1"/>
    </source>
</evidence>
<dbReference type="Pfam" id="PF00672">
    <property type="entry name" value="HAMP"/>
    <property type="match status" value="1"/>
</dbReference>
<feature type="coiled-coil region" evidence="8">
    <location>
        <begin position="341"/>
        <end position="368"/>
    </location>
</feature>
<dbReference type="PANTHER" id="PTHR43065">
    <property type="entry name" value="SENSOR HISTIDINE KINASE"/>
    <property type="match status" value="1"/>
</dbReference>
<dbReference type="SUPFAM" id="SSF55874">
    <property type="entry name" value="ATPase domain of HSP90 chaperone/DNA topoisomerase II/histidine kinase"/>
    <property type="match status" value="1"/>
</dbReference>
<dbReference type="Gene3D" id="6.10.340.10">
    <property type="match status" value="1"/>
</dbReference>
<organism evidence="14 15">
    <name type="scientific">Piscinibacter sakaiensis</name>
    <name type="common">Ideonella sakaiensis</name>
    <dbReference type="NCBI Taxonomy" id="1547922"/>
    <lineage>
        <taxon>Bacteria</taxon>
        <taxon>Pseudomonadati</taxon>
        <taxon>Pseudomonadota</taxon>
        <taxon>Betaproteobacteria</taxon>
        <taxon>Burkholderiales</taxon>
        <taxon>Sphaerotilaceae</taxon>
        <taxon>Piscinibacter</taxon>
    </lineage>
</organism>
<dbReference type="Gene3D" id="3.40.50.2300">
    <property type="match status" value="1"/>
</dbReference>
<dbReference type="GO" id="GO:0016020">
    <property type="term" value="C:membrane"/>
    <property type="evidence" value="ECO:0007669"/>
    <property type="project" value="UniProtKB-SubCell"/>
</dbReference>
<dbReference type="SUPFAM" id="SSF158472">
    <property type="entry name" value="HAMP domain-like"/>
    <property type="match status" value="1"/>
</dbReference>
<evidence type="ECO:0000256" key="9">
    <source>
        <dbReference type="SAM" id="MobiDB-lite"/>
    </source>
</evidence>
<dbReference type="InterPro" id="IPR036890">
    <property type="entry name" value="HATPase_C_sf"/>
</dbReference>
<dbReference type="InterPro" id="IPR003660">
    <property type="entry name" value="HAMP_dom"/>
</dbReference>
<keyword evidence="15" id="KW-1185">Reference proteome</keyword>
<dbReference type="EMBL" id="BBYR01000036">
    <property type="protein sequence ID" value="GAP36483.1"/>
    <property type="molecule type" value="Genomic_DNA"/>
</dbReference>
<evidence type="ECO:0000256" key="8">
    <source>
        <dbReference type="SAM" id="Coils"/>
    </source>
</evidence>
<sequence>MSIRARLLLMALLASVLPALLVLARFVQDREAAVEADTRRLARAAQVNAESLRDRIQGTAQLHFGLARAADLDTGDRAACSAFLSEVRETYPQYTGILTIRPDGRLFCDSLRSGRELDLNNRAYFQRALATRGEVVLEPAFGRLTGRAVLQVAYPARRPDGTLRFVLLASLSLERALAADTVPVSGARLLIIDTRGTVLAATPPDPDWAPGRSIADTPLFAFASRQRGAAATLLQGAAGEAMHWTVADSAPIAAAGVQVLAGVPHERLVQAADRRFLQDIGLLAAAAFAVFLTVWLLAERALRRPVERLTQMARRMAAGDLAARVAAPLPRGELGTLTTVMNEAAQSLQTQREDIARLNAQLLQSQRLEAVGQLTGGVAHDFNNLLTVVLGNAEVLGELCAERPAERELAQMIAAAAQRGAALTQQLLAFSRKQALAPSAVDVDALIGGMEPLLRSTLGGQIEIVRAGGAAPWRARVDPGRLEDAILNLCLNARDAMPGGGRLTLSTGQVHVGRAEAGALPELAPGEYVQVAVSDTGAGIAPEHLSKVFEPFFTTKEKGKGTGLGLAMVYGFARQSAGHVGVASEPGRGTTLTLVLPRADGGEPPARPAAAAGAPDGSPDGSAAAHRGTEAVLVVEDDPLVRQHVCAELRALGYQVHEAASGAAGLAQLERQPAVALLFTDVVMPGGLSGRDLADAARRLRPDLKLLFTSGYAENVIVHQGRLDPGVRLLPKPYRRAELAQAVREALDEDAAPAPAPG</sequence>
<feature type="modified residue" description="4-aspartylphosphate" evidence="7">
    <location>
        <position position="681"/>
    </location>
</feature>
<proteinExistence type="predicted"/>
<gene>
    <name evidence="14" type="ORF">ISF6_2323</name>
</gene>
<dbReference type="STRING" id="1547922.ISF6_2323"/>
<comment type="subcellular location">
    <subcellularLocation>
        <location evidence="2">Membrane</location>
    </subcellularLocation>
</comment>
<dbReference type="OrthoDB" id="9792270at2"/>
<dbReference type="Gene3D" id="3.30.565.10">
    <property type="entry name" value="Histidine kinase-like ATPase, C-terminal domain"/>
    <property type="match status" value="1"/>
</dbReference>
<dbReference type="SMART" id="SM00387">
    <property type="entry name" value="HATPase_c"/>
    <property type="match status" value="1"/>
</dbReference>
<dbReference type="SMART" id="SM00304">
    <property type="entry name" value="HAMP"/>
    <property type="match status" value="1"/>
</dbReference>
<dbReference type="InterPro" id="IPR036097">
    <property type="entry name" value="HisK_dim/P_sf"/>
</dbReference>
<feature type="region of interest" description="Disordered" evidence="9">
    <location>
        <begin position="597"/>
        <end position="626"/>
    </location>
</feature>
<feature type="domain" description="Response regulatory" evidence="12">
    <location>
        <begin position="631"/>
        <end position="747"/>
    </location>
</feature>
<feature type="domain" description="Histidine kinase" evidence="11">
    <location>
        <begin position="377"/>
        <end position="600"/>
    </location>
</feature>
<dbReference type="InterPro" id="IPR011006">
    <property type="entry name" value="CheY-like_superfamily"/>
</dbReference>
<dbReference type="CDD" id="cd06225">
    <property type="entry name" value="HAMP"/>
    <property type="match status" value="1"/>
</dbReference>
<evidence type="ECO:0000256" key="7">
    <source>
        <dbReference type="PROSITE-ProRule" id="PRU00169"/>
    </source>
</evidence>
<keyword evidence="10" id="KW-1133">Transmembrane helix</keyword>
<keyword evidence="4 7" id="KW-0597">Phosphoprotein</keyword>
<keyword evidence="5" id="KW-0808">Transferase</keyword>
<evidence type="ECO:0000259" key="13">
    <source>
        <dbReference type="PROSITE" id="PS50885"/>
    </source>
</evidence>
<evidence type="ECO:0000256" key="5">
    <source>
        <dbReference type="ARBA" id="ARBA00022679"/>
    </source>
</evidence>
<dbReference type="InterPro" id="IPR005467">
    <property type="entry name" value="His_kinase_dom"/>
</dbReference>
<dbReference type="InterPro" id="IPR003661">
    <property type="entry name" value="HisK_dim/P_dom"/>
</dbReference>
<keyword evidence="6" id="KW-0418">Kinase</keyword>
<keyword evidence="10" id="KW-0472">Membrane</keyword>
<evidence type="ECO:0000259" key="12">
    <source>
        <dbReference type="PROSITE" id="PS50110"/>
    </source>
</evidence>
<dbReference type="Pfam" id="PF00512">
    <property type="entry name" value="HisKA"/>
    <property type="match status" value="1"/>
</dbReference>
<dbReference type="Pfam" id="PF00072">
    <property type="entry name" value="Response_reg"/>
    <property type="match status" value="1"/>
</dbReference>
<keyword evidence="8" id="KW-0175">Coiled coil</keyword>
<dbReference type="CDD" id="cd12914">
    <property type="entry name" value="PDC1_DGC_like"/>
    <property type="match status" value="1"/>
</dbReference>
<comment type="catalytic activity">
    <reaction evidence="1">
        <text>ATP + protein L-histidine = ADP + protein N-phospho-L-histidine.</text>
        <dbReference type="EC" id="2.7.13.3"/>
    </reaction>
</comment>
<evidence type="ECO:0000313" key="15">
    <source>
        <dbReference type="Proteomes" id="UP000037660"/>
    </source>
</evidence>
<dbReference type="PROSITE" id="PS50109">
    <property type="entry name" value="HIS_KIN"/>
    <property type="match status" value="1"/>
</dbReference>
<evidence type="ECO:0000256" key="4">
    <source>
        <dbReference type="ARBA" id="ARBA00022553"/>
    </source>
</evidence>
<reference evidence="14 15" key="2">
    <citation type="journal article" date="2016" name="Science">
        <title>A bacterium that degrades and assimilates poly(ethylene terephthalate).</title>
        <authorList>
            <person name="Yoshida S."/>
            <person name="Hiraga K."/>
            <person name="Takehana T."/>
            <person name="Taniguchi I."/>
            <person name="Yamaji H."/>
            <person name="Maeda Y."/>
            <person name="Toyohara K."/>
            <person name="Miyamoto K."/>
            <person name="Kimura Y."/>
            <person name="Oda K."/>
        </authorList>
    </citation>
    <scope>NUCLEOTIDE SEQUENCE [LARGE SCALE GENOMIC DNA]</scope>
    <source>
        <strain evidence="15">NBRC 110686 / TISTR 2288 / 201-F6</strain>
    </source>
</reference>
<dbReference type="PANTHER" id="PTHR43065:SF49">
    <property type="entry name" value="HISTIDINE KINASE"/>
    <property type="match status" value="1"/>
</dbReference>
<protein>
    <recommendedName>
        <fullName evidence="3">histidine kinase</fullName>
        <ecNumber evidence="3">2.7.13.3</ecNumber>
    </recommendedName>
</protein>
<feature type="transmembrane region" description="Helical" evidence="10">
    <location>
        <begin position="280"/>
        <end position="298"/>
    </location>
</feature>
<dbReference type="SUPFAM" id="SSF52172">
    <property type="entry name" value="CheY-like"/>
    <property type="match status" value="1"/>
</dbReference>
<dbReference type="Gene3D" id="1.10.287.130">
    <property type="match status" value="1"/>
</dbReference>
<feature type="domain" description="HAMP" evidence="13">
    <location>
        <begin position="300"/>
        <end position="353"/>
    </location>
</feature>